<dbReference type="OrthoDB" id="9809323at2"/>
<keyword evidence="10" id="KW-1185">Reference proteome</keyword>
<protein>
    <recommendedName>
        <fullName evidence="8">Polymerase beta nucleotidyltransferase domain-containing protein</fullName>
    </recommendedName>
</protein>
<keyword evidence="3" id="KW-0548">Nucleotidyltransferase</keyword>
<dbReference type="RefSeq" id="WP_089728605.1">
    <property type="nucleotide sequence ID" value="NZ_FNGI01000006.1"/>
</dbReference>
<feature type="domain" description="Polymerase beta nucleotidyltransferase" evidence="8">
    <location>
        <begin position="14"/>
        <end position="94"/>
    </location>
</feature>
<dbReference type="AlphaFoldDB" id="A0A1G9M222"/>
<evidence type="ECO:0000256" key="7">
    <source>
        <dbReference type="ARBA" id="ARBA00022842"/>
    </source>
</evidence>
<proteinExistence type="predicted"/>
<keyword evidence="6" id="KW-0067">ATP-binding</keyword>
<comment type="cofactor">
    <cofactor evidence="1">
        <name>Mg(2+)</name>
        <dbReference type="ChEBI" id="CHEBI:18420"/>
    </cofactor>
</comment>
<reference evidence="9 10" key="1">
    <citation type="submission" date="2016-10" db="EMBL/GenBank/DDBJ databases">
        <authorList>
            <person name="de Groot N.N."/>
        </authorList>
    </citation>
    <scope>NUCLEOTIDE SEQUENCE [LARGE SCALE GENOMIC DNA]</scope>
    <source>
        <strain evidence="9 10">DSM 14789</strain>
    </source>
</reference>
<evidence type="ECO:0000256" key="2">
    <source>
        <dbReference type="ARBA" id="ARBA00022679"/>
    </source>
</evidence>
<keyword evidence="7" id="KW-0460">Magnesium</keyword>
<organism evidence="9 10">
    <name type="scientific">Modicisalibacter muralis</name>
    <dbReference type="NCBI Taxonomy" id="119000"/>
    <lineage>
        <taxon>Bacteria</taxon>
        <taxon>Pseudomonadati</taxon>
        <taxon>Pseudomonadota</taxon>
        <taxon>Gammaproteobacteria</taxon>
        <taxon>Oceanospirillales</taxon>
        <taxon>Halomonadaceae</taxon>
        <taxon>Modicisalibacter</taxon>
    </lineage>
</organism>
<dbReference type="EMBL" id="FNGI01000006">
    <property type="protein sequence ID" value="SDL68309.1"/>
    <property type="molecule type" value="Genomic_DNA"/>
</dbReference>
<sequence length="96" mass="10563">MRPSQALAIHRDTISTIATNHHVRNVRVFGSVLDGTDQEGSDLDLLVDPTQETSLMDIGAIRVELSKLMGVKVDVLTPNALPDSFRERVLKEARAL</sequence>
<accession>A0A1G9M222</accession>
<dbReference type="GO" id="GO:0005524">
    <property type="term" value="F:ATP binding"/>
    <property type="evidence" value="ECO:0007669"/>
    <property type="project" value="UniProtKB-KW"/>
</dbReference>
<dbReference type="InterPro" id="IPR052038">
    <property type="entry name" value="Type-VII_TA_antitoxin"/>
</dbReference>
<dbReference type="PANTHER" id="PTHR33571">
    <property type="entry name" value="SSL8005 PROTEIN"/>
    <property type="match status" value="1"/>
</dbReference>
<dbReference type="Pfam" id="PF18765">
    <property type="entry name" value="Polbeta"/>
    <property type="match status" value="1"/>
</dbReference>
<dbReference type="GO" id="GO:0016779">
    <property type="term" value="F:nucleotidyltransferase activity"/>
    <property type="evidence" value="ECO:0007669"/>
    <property type="project" value="UniProtKB-KW"/>
</dbReference>
<dbReference type="GO" id="GO:0046872">
    <property type="term" value="F:metal ion binding"/>
    <property type="evidence" value="ECO:0007669"/>
    <property type="project" value="UniProtKB-KW"/>
</dbReference>
<name>A0A1G9M222_9GAMM</name>
<dbReference type="Gene3D" id="3.30.460.10">
    <property type="entry name" value="Beta Polymerase, domain 2"/>
    <property type="match status" value="1"/>
</dbReference>
<evidence type="ECO:0000313" key="10">
    <source>
        <dbReference type="Proteomes" id="UP000198654"/>
    </source>
</evidence>
<dbReference type="CDD" id="cd05403">
    <property type="entry name" value="NT_KNTase_like"/>
    <property type="match status" value="1"/>
</dbReference>
<evidence type="ECO:0000256" key="1">
    <source>
        <dbReference type="ARBA" id="ARBA00001946"/>
    </source>
</evidence>
<evidence type="ECO:0000256" key="5">
    <source>
        <dbReference type="ARBA" id="ARBA00022741"/>
    </source>
</evidence>
<dbReference type="SUPFAM" id="SSF81301">
    <property type="entry name" value="Nucleotidyltransferase"/>
    <property type="match status" value="1"/>
</dbReference>
<dbReference type="Proteomes" id="UP000198654">
    <property type="component" value="Unassembled WGS sequence"/>
</dbReference>
<keyword evidence="4" id="KW-0479">Metal-binding</keyword>
<keyword evidence="2" id="KW-0808">Transferase</keyword>
<dbReference type="InterPro" id="IPR043519">
    <property type="entry name" value="NT_sf"/>
</dbReference>
<evidence type="ECO:0000256" key="6">
    <source>
        <dbReference type="ARBA" id="ARBA00022840"/>
    </source>
</evidence>
<evidence type="ECO:0000259" key="8">
    <source>
        <dbReference type="Pfam" id="PF18765"/>
    </source>
</evidence>
<keyword evidence="5" id="KW-0547">Nucleotide-binding</keyword>
<evidence type="ECO:0000313" key="9">
    <source>
        <dbReference type="EMBL" id="SDL68309.1"/>
    </source>
</evidence>
<evidence type="ECO:0000256" key="4">
    <source>
        <dbReference type="ARBA" id="ARBA00022723"/>
    </source>
</evidence>
<gene>
    <name evidence="9" type="ORF">SAMN05661010_02266</name>
</gene>
<evidence type="ECO:0000256" key="3">
    <source>
        <dbReference type="ARBA" id="ARBA00022695"/>
    </source>
</evidence>
<dbReference type="InterPro" id="IPR041633">
    <property type="entry name" value="Polbeta"/>
</dbReference>
<dbReference type="PANTHER" id="PTHR33571:SF12">
    <property type="entry name" value="BSL3053 PROTEIN"/>
    <property type="match status" value="1"/>
</dbReference>
<dbReference type="STRING" id="119000.SAMN05661010_02266"/>